<feature type="region of interest" description="Disordered" evidence="1">
    <location>
        <begin position="78"/>
        <end position="122"/>
    </location>
</feature>
<evidence type="ECO:0000313" key="3">
    <source>
        <dbReference type="Proteomes" id="UP000291116"/>
    </source>
</evidence>
<gene>
    <name evidence="2" type="ORF">PSNMU_V1.4_AUG-EV-PASAV3_0069910</name>
</gene>
<proteinExistence type="predicted"/>
<reference evidence="2 3" key="1">
    <citation type="submission" date="2019-01" db="EMBL/GenBank/DDBJ databases">
        <authorList>
            <person name="Ferrante I. M."/>
        </authorList>
    </citation>
    <scope>NUCLEOTIDE SEQUENCE [LARGE SCALE GENOMIC DNA]</scope>
    <source>
        <strain evidence="2 3">B856</strain>
    </source>
</reference>
<organism evidence="2 3">
    <name type="scientific">Pseudo-nitzschia multistriata</name>
    <dbReference type="NCBI Taxonomy" id="183589"/>
    <lineage>
        <taxon>Eukaryota</taxon>
        <taxon>Sar</taxon>
        <taxon>Stramenopiles</taxon>
        <taxon>Ochrophyta</taxon>
        <taxon>Bacillariophyta</taxon>
        <taxon>Bacillariophyceae</taxon>
        <taxon>Bacillariophycidae</taxon>
        <taxon>Bacillariales</taxon>
        <taxon>Bacillariaceae</taxon>
        <taxon>Pseudo-nitzschia</taxon>
    </lineage>
</organism>
<feature type="region of interest" description="Disordered" evidence="1">
    <location>
        <begin position="1"/>
        <end position="60"/>
    </location>
</feature>
<dbReference type="AlphaFoldDB" id="A0A448ZDJ7"/>
<feature type="region of interest" description="Disordered" evidence="1">
    <location>
        <begin position="337"/>
        <end position="396"/>
    </location>
</feature>
<keyword evidence="3" id="KW-1185">Reference proteome</keyword>
<name>A0A448ZDJ7_9STRA</name>
<feature type="compositionally biased region" description="Low complexity" evidence="1">
    <location>
        <begin position="19"/>
        <end position="28"/>
    </location>
</feature>
<sequence>MTNLRSDYTRDGDDAPSQRNGSRRSGNGIRDKWRLAIPIRKVGRIGSNGNSNSNGKSNALNKDYCEYEADSEEDVYADLPPIEVKNDKESRSTNRRRPLKSALLARTKKQNPAASASRTTSMMTPDMLETLGLTLVEQEAALLSREDGFNFEYTHASATNGGRFGTGNENGFPDATTKTTKNTSTSTITIRKAVRIDENRNTTFQGSLPGTPVQTRQQVQDASSNGNGHSENKDADAYRGVYGSPYGCPSTDSTSSSSSNSNSYEPIPRDPEDWTVEDDLSTIEDNDNRTLLQYYKRGAGKDCDSLSCLSLACALPLACGLLCLDSLADTKLLEEAMPGSRARRSNKTEVLAPWGRRRTPAKTATRSRNTKKNQNHAQRRRGRSRYNGDEDGDEGSSILDGNNCEFVREGNCDVFPSSIELPVNKIIAPCW</sequence>
<dbReference type="EMBL" id="CAACVS010000258">
    <property type="protein sequence ID" value="VEU40115.1"/>
    <property type="molecule type" value="Genomic_DNA"/>
</dbReference>
<feature type="region of interest" description="Disordered" evidence="1">
    <location>
        <begin position="160"/>
        <end position="274"/>
    </location>
</feature>
<feature type="compositionally biased region" description="Low complexity" evidence="1">
    <location>
        <begin position="47"/>
        <end position="58"/>
    </location>
</feature>
<accession>A0A448ZDJ7</accession>
<evidence type="ECO:0000313" key="2">
    <source>
        <dbReference type="EMBL" id="VEU40115.1"/>
    </source>
</evidence>
<feature type="compositionally biased region" description="Low complexity" evidence="1">
    <location>
        <begin position="176"/>
        <end position="190"/>
    </location>
</feature>
<dbReference type="Proteomes" id="UP000291116">
    <property type="component" value="Unassembled WGS sequence"/>
</dbReference>
<evidence type="ECO:0000256" key="1">
    <source>
        <dbReference type="SAM" id="MobiDB-lite"/>
    </source>
</evidence>
<feature type="compositionally biased region" description="Polar residues" evidence="1">
    <location>
        <begin position="201"/>
        <end position="229"/>
    </location>
</feature>
<feature type="compositionally biased region" description="Basic residues" evidence="1">
    <location>
        <begin position="368"/>
        <end position="384"/>
    </location>
</feature>
<feature type="compositionally biased region" description="Low complexity" evidence="1">
    <location>
        <begin position="250"/>
        <end position="263"/>
    </location>
</feature>
<feature type="compositionally biased region" description="Polar residues" evidence="1">
    <location>
        <begin position="110"/>
        <end position="122"/>
    </location>
</feature>
<protein>
    <submittedName>
        <fullName evidence="2">Uncharacterized protein</fullName>
    </submittedName>
</protein>